<reference evidence="3 4" key="1">
    <citation type="submission" date="2020-07" db="EMBL/GenBank/DDBJ databases">
        <title>Diversity of carbapenemase encoding genes among Pseudomonas putida group clinical isolates in a tertiary Brazilian hospital.</title>
        <authorList>
            <person name="Alberto-Lei F."/>
            <person name="Nodari C.S."/>
            <person name="Streling A.P."/>
            <person name="Paulino J.T."/>
            <person name="Bessa-Neto F.O."/>
            <person name="Cayo R."/>
            <person name="Gales A.C."/>
        </authorList>
    </citation>
    <scope>NUCLEOTIDE SEQUENCE [LARGE SCALE GENOMIC DNA]</scope>
    <source>
        <strain evidence="3 4">14535</strain>
    </source>
</reference>
<evidence type="ECO:0000313" key="4">
    <source>
        <dbReference type="Proteomes" id="UP000556620"/>
    </source>
</evidence>
<evidence type="ECO:0000313" key="3">
    <source>
        <dbReference type="EMBL" id="MBA6061149.1"/>
    </source>
</evidence>
<dbReference type="PIRSF" id="PIRSF029766">
    <property type="entry name" value="UCP029766"/>
    <property type="match status" value="1"/>
</dbReference>
<accession>A0A7W2JLH1</accession>
<comment type="caution">
    <text evidence="3">The sequence shown here is derived from an EMBL/GenBank/DDBJ whole genome shotgun (WGS) entry which is preliminary data.</text>
</comment>
<dbReference type="EMBL" id="JACGCU010000035">
    <property type="protein sequence ID" value="MBA6061149.1"/>
    <property type="molecule type" value="Genomic_DNA"/>
</dbReference>
<feature type="signal peptide" evidence="1">
    <location>
        <begin position="1"/>
        <end position="21"/>
    </location>
</feature>
<dbReference type="GO" id="GO:0009289">
    <property type="term" value="C:pilus"/>
    <property type="evidence" value="ECO:0007669"/>
    <property type="project" value="InterPro"/>
</dbReference>
<dbReference type="AlphaFoldDB" id="A0A7W2JLH1"/>
<dbReference type="InterPro" id="IPR000259">
    <property type="entry name" value="Adhesion_dom_fimbrial"/>
</dbReference>
<dbReference type="Proteomes" id="UP000556620">
    <property type="component" value="Unassembled WGS sequence"/>
</dbReference>
<protein>
    <submittedName>
        <fullName evidence="3">Fimbrial protein</fullName>
    </submittedName>
</protein>
<evidence type="ECO:0000256" key="1">
    <source>
        <dbReference type="SAM" id="SignalP"/>
    </source>
</evidence>
<dbReference type="SUPFAM" id="SSF49401">
    <property type="entry name" value="Bacterial adhesins"/>
    <property type="match status" value="1"/>
</dbReference>
<proteinExistence type="predicted"/>
<keyword evidence="1" id="KW-0732">Signal</keyword>
<feature type="domain" description="Fimbrial-type adhesion" evidence="2">
    <location>
        <begin position="264"/>
        <end position="448"/>
    </location>
</feature>
<dbReference type="InterPro" id="IPR011228">
    <property type="entry name" value="UCP029766"/>
</dbReference>
<name>A0A7W2JLH1_9PSED</name>
<feature type="chain" id="PRO_5030731228" evidence="1">
    <location>
        <begin position="22"/>
        <end position="448"/>
    </location>
</feature>
<evidence type="ECO:0000259" key="2">
    <source>
        <dbReference type="Pfam" id="PF00419"/>
    </source>
</evidence>
<dbReference type="InterPro" id="IPR036937">
    <property type="entry name" value="Adhesion_dom_fimbrial_sf"/>
</dbReference>
<dbReference type="GO" id="GO:0007155">
    <property type="term" value="P:cell adhesion"/>
    <property type="evidence" value="ECO:0007669"/>
    <property type="project" value="InterPro"/>
</dbReference>
<gene>
    <name evidence="3" type="ORF">H4C44_18410</name>
</gene>
<dbReference type="Gene3D" id="2.60.40.1090">
    <property type="entry name" value="Fimbrial-type adhesion domain"/>
    <property type="match status" value="1"/>
</dbReference>
<dbReference type="Pfam" id="PF00419">
    <property type="entry name" value="Fimbrial"/>
    <property type="match status" value="1"/>
</dbReference>
<sequence>MTLKGWLFATAILLLHQNAWSTCYVVTGVQSRTFDLTTIKPGEGVAGPWFGACDTCNGSMGVPSVINVSDPSFQPYGSLIASSVVPLTQYGRTEGYNPEFVFFRCEPQDAVYEMFSTNADDVYSGWFQGGDSVGNSLGLRNAYRTAWPNVLLRLTHLETGQPFTDIWQERLLTGLDIDSRGFKLIKAKNLSAVRVEVFSAPKDPVYNFFSDAAPSQLYTYTQPAAYIAIKGPGLFYPVVGQTHAGNAAGWPSFWPGALGFYNQVTLKRYPTCSVSNVTPHVVFPPISTGEINAGGSLEMPFDINFRCQNSVVNSTSANGTAIGIKVSSGALAASSSLGLINAQGGLSYLLSDRYGQPGMAQGVGIRLLRGGTPINLLSNEDSANGIGAAGRGWYPVISNTTNLTGTANGINQYTETFRARLERLSTGTMPTVKPGRVEATAQVVIRVQ</sequence>
<dbReference type="InterPro" id="IPR008966">
    <property type="entry name" value="Adhesion_dom_sf"/>
</dbReference>
<organism evidence="3 4">
    <name type="scientific">Pseudomonas juntendi</name>
    <dbReference type="NCBI Taxonomy" id="2666183"/>
    <lineage>
        <taxon>Bacteria</taxon>
        <taxon>Pseudomonadati</taxon>
        <taxon>Pseudomonadota</taxon>
        <taxon>Gammaproteobacteria</taxon>
        <taxon>Pseudomonadales</taxon>
        <taxon>Pseudomonadaceae</taxon>
        <taxon>Pseudomonas</taxon>
    </lineage>
</organism>